<evidence type="ECO:0000256" key="2">
    <source>
        <dbReference type="ARBA" id="ARBA00022472"/>
    </source>
</evidence>
<evidence type="ECO:0000256" key="3">
    <source>
        <dbReference type="ARBA" id="ARBA00022946"/>
    </source>
</evidence>
<protein>
    <submittedName>
        <fullName evidence="4">Uncharacterized protein</fullName>
    </submittedName>
</protein>
<dbReference type="Gene3D" id="1.25.70.10">
    <property type="entry name" value="Transcription termination factor 3, mitochondrial"/>
    <property type="match status" value="3"/>
</dbReference>
<evidence type="ECO:0000313" key="5">
    <source>
        <dbReference type="Proteomes" id="UP001188597"/>
    </source>
</evidence>
<dbReference type="InterPro" id="IPR038538">
    <property type="entry name" value="MTERF_sf"/>
</dbReference>
<organism evidence="4 5">
    <name type="scientific">Escallonia herrerae</name>
    <dbReference type="NCBI Taxonomy" id="1293975"/>
    <lineage>
        <taxon>Eukaryota</taxon>
        <taxon>Viridiplantae</taxon>
        <taxon>Streptophyta</taxon>
        <taxon>Embryophyta</taxon>
        <taxon>Tracheophyta</taxon>
        <taxon>Spermatophyta</taxon>
        <taxon>Magnoliopsida</taxon>
        <taxon>eudicotyledons</taxon>
        <taxon>Gunneridae</taxon>
        <taxon>Pentapetalae</taxon>
        <taxon>asterids</taxon>
        <taxon>campanulids</taxon>
        <taxon>Escalloniales</taxon>
        <taxon>Escalloniaceae</taxon>
        <taxon>Escallonia</taxon>
    </lineage>
</organism>
<evidence type="ECO:0000256" key="1">
    <source>
        <dbReference type="ARBA" id="ARBA00007692"/>
    </source>
</evidence>
<name>A0AA89BI76_9ASTE</name>
<reference evidence="4" key="1">
    <citation type="submission" date="2022-12" db="EMBL/GenBank/DDBJ databases">
        <title>Draft genome assemblies for two species of Escallonia (Escalloniales).</title>
        <authorList>
            <person name="Chanderbali A."/>
            <person name="Dervinis C."/>
            <person name="Anghel I."/>
            <person name="Soltis D."/>
            <person name="Soltis P."/>
            <person name="Zapata F."/>
        </authorList>
    </citation>
    <scope>NUCLEOTIDE SEQUENCE</scope>
    <source>
        <strain evidence="4">UCBG64.0493</strain>
        <tissue evidence="4">Leaf</tissue>
    </source>
</reference>
<comment type="caution">
    <text evidence="4">The sequence shown here is derived from an EMBL/GenBank/DDBJ whole genome shotgun (WGS) entry which is preliminary data.</text>
</comment>
<keyword evidence="2" id="KW-0804">Transcription</keyword>
<gene>
    <name evidence="4" type="ORF">RJ639_002533</name>
</gene>
<accession>A0AA89BI76</accession>
<dbReference type="PANTHER" id="PTHR13068:SF120">
    <property type="entry name" value="TRANSCRIPTION TERMINATION FACTOR MTERF2, CHLOROPLASTIC-LIKE ISOFORM X1"/>
    <property type="match status" value="1"/>
</dbReference>
<dbReference type="AlphaFoldDB" id="A0AA89BI76"/>
<dbReference type="GO" id="GO:0003676">
    <property type="term" value="F:nucleic acid binding"/>
    <property type="evidence" value="ECO:0007669"/>
    <property type="project" value="InterPro"/>
</dbReference>
<dbReference type="SMART" id="SM00733">
    <property type="entry name" value="Mterf"/>
    <property type="match status" value="8"/>
</dbReference>
<dbReference type="Proteomes" id="UP001188597">
    <property type="component" value="Unassembled WGS sequence"/>
</dbReference>
<dbReference type="FunFam" id="1.25.70.10:FF:000001">
    <property type="entry name" value="Mitochondrial transcription termination factor-like"/>
    <property type="match status" value="1"/>
</dbReference>
<proteinExistence type="inferred from homology"/>
<evidence type="ECO:0000313" key="4">
    <source>
        <dbReference type="EMBL" id="KAK3043290.1"/>
    </source>
</evidence>
<dbReference type="InterPro" id="IPR003690">
    <property type="entry name" value="MTERF"/>
</dbReference>
<comment type="similarity">
    <text evidence="1">Belongs to the mTERF family.</text>
</comment>
<dbReference type="Pfam" id="PF02536">
    <property type="entry name" value="mTERF"/>
    <property type="match status" value="2"/>
</dbReference>
<dbReference type="GO" id="GO:0006353">
    <property type="term" value="P:DNA-templated transcription termination"/>
    <property type="evidence" value="ECO:0007669"/>
    <property type="project" value="UniProtKB-KW"/>
</dbReference>
<keyword evidence="5" id="KW-1185">Reference proteome</keyword>
<keyword evidence="3" id="KW-0809">Transit peptide</keyword>
<sequence>MIHRFRQPLQHTKPRVIGLATRNSNDCFFSTSSSSKTLNSTDPQSLTVSYLVKSCGLSLDSAISVSRKIQSRFTTDRFDSVWQLLNSHGLTQTQIRDVIIKRPLIVLADPTKTLKSNIELFSSLALSGNTLAKVLQRKPVVLESPHANSAVEFFRTHGFSDEQIKNMILKRPRIFTFHPERTLKPKLDFLQSIGFSLSDIVKLISIEPCILERSVQGHLIPAIQALKKIVQSDENVVKAVIHNRNFFLLTHDLGKDVLPKVSTLISLGIPKSNIFKLFMLGVMSLRQTTEKFNKVVRDVAELGFDPKKVVFVLAVRSFLGLKESVLEQKIQVFSSFGLSRSEFFVAFKMQPMLLWTSVRKLRLVMDFFVNKLHYEPSVVLRYPGLFLLSLEKRIIPRYSTLKILICKDLVTRDIGLIYLFRLPEKTFVKNFVTKYQQMVPEVVKAHRGEIDFQGFDINNKALAVH</sequence>
<dbReference type="EMBL" id="JAVXUP010000008">
    <property type="protein sequence ID" value="KAK3043290.1"/>
    <property type="molecule type" value="Genomic_DNA"/>
</dbReference>
<dbReference type="PANTHER" id="PTHR13068">
    <property type="entry name" value="CGI-12 PROTEIN-RELATED"/>
    <property type="match status" value="1"/>
</dbReference>
<keyword evidence="2" id="KW-0806">Transcription termination</keyword>
<keyword evidence="2" id="KW-0805">Transcription regulation</keyword>